<evidence type="ECO:0000313" key="2">
    <source>
        <dbReference type="EMBL" id="BBC32170.1"/>
    </source>
</evidence>
<dbReference type="EMBL" id="AP018448">
    <property type="protein sequence ID" value="BBC32170.1"/>
    <property type="molecule type" value="Genomic_DNA"/>
</dbReference>
<evidence type="ECO:0000313" key="3">
    <source>
        <dbReference type="Proteomes" id="UP001321542"/>
    </source>
</evidence>
<feature type="region of interest" description="Disordered" evidence="1">
    <location>
        <begin position="1"/>
        <end position="71"/>
    </location>
</feature>
<proteinExistence type="predicted"/>
<sequence length="71" mass="7086">MAGVKQGAQQTAVTAAGAPFSPAAAAQRVGAPTRRTHPRSVRPVSGRAGAAAQPTRQGSVVAVSPPEPWTT</sequence>
<dbReference type="Proteomes" id="UP001321542">
    <property type="component" value="Chromosome"/>
</dbReference>
<keyword evidence="3" id="KW-1185">Reference proteome</keyword>
<organism evidence="2 3">
    <name type="scientific">Streptomyces graminofaciens</name>
    <dbReference type="NCBI Taxonomy" id="68212"/>
    <lineage>
        <taxon>Bacteria</taxon>
        <taxon>Bacillati</taxon>
        <taxon>Actinomycetota</taxon>
        <taxon>Actinomycetes</taxon>
        <taxon>Kitasatosporales</taxon>
        <taxon>Streptomycetaceae</taxon>
        <taxon>Streptomyces</taxon>
    </lineage>
</organism>
<reference evidence="2 3" key="1">
    <citation type="journal article" date="2010" name="ChemBioChem">
        <title>Cloning and characterization of the biosynthetic gene cluster of 16-membered macrolide antibiotic FD-891: involvement of a dual functional cytochrome P450 monooxygenase catalyzing epoxidation and hydroxylation.</title>
        <authorList>
            <person name="Kudo F."/>
            <person name="Motegi A."/>
            <person name="Mizoue K."/>
            <person name="Eguchi T."/>
        </authorList>
    </citation>
    <scope>NUCLEOTIDE SEQUENCE [LARGE SCALE GENOMIC DNA]</scope>
    <source>
        <strain evidence="2 3">A-8890</strain>
    </source>
</reference>
<protein>
    <submittedName>
        <fullName evidence="2">Uncharacterized protein</fullName>
    </submittedName>
</protein>
<accession>A0ABN5VFU8</accession>
<reference evidence="2 3" key="2">
    <citation type="journal article" date="2023" name="ChemBioChem">
        <title>Acyltransferase Domain Exchange between Two Independent Type I Polyketide Synthases in the Same Producer Strain of Macrolide Antibiotics.</title>
        <authorList>
            <person name="Kudo F."/>
            <person name="Kishikawa K."/>
            <person name="Tsuboi K."/>
            <person name="Kido T."/>
            <person name="Usui T."/>
            <person name="Hashimoto J."/>
            <person name="Shin-Ya K."/>
            <person name="Miyanaga A."/>
            <person name="Eguchi T."/>
        </authorList>
    </citation>
    <scope>NUCLEOTIDE SEQUENCE [LARGE SCALE GENOMIC DNA]</scope>
    <source>
        <strain evidence="2 3">A-8890</strain>
    </source>
</reference>
<evidence type="ECO:0000256" key="1">
    <source>
        <dbReference type="SAM" id="MobiDB-lite"/>
    </source>
</evidence>
<name>A0ABN5VFU8_9ACTN</name>
<feature type="compositionally biased region" description="Low complexity" evidence="1">
    <location>
        <begin position="1"/>
        <end position="26"/>
    </location>
</feature>
<gene>
    <name evidence="2" type="ORF">SGFS_034640</name>
</gene>